<dbReference type="PANTHER" id="PTHR22803">
    <property type="entry name" value="MANNOSE, PHOSPHOLIPASE, LECTIN RECEPTOR RELATED"/>
    <property type="match status" value="1"/>
</dbReference>
<dbReference type="PROSITE" id="PS50041">
    <property type="entry name" value="C_TYPE_LECTIN_2"/>
    <property type="match status" value="1"/>
</dbReference>
<dbReference type="Proteomes" id="UP000518300">
    <property type="component" value="Unassembled WGS sequence"/>
</dbReference>
<dbReference type="GO" id="GO:0030246">
    <property type="term" value="F:carbohydrate binding"/>
    <property type="evidence" value="ECO:0007669"/>
    <property type="project" value="UniProtKB-KW"/>
</dbReference>
<evidence type="ECO:0000313" key="3">
    <source>
        <dbReference type="EMBL" id="NMO14123.1"/>
    </source>
</evidence>
<protein>
    <submittedName>
        <fullName evidence="3">C-type lectin domain-containing protein</fullName>
    </submittedName>
</protein>
<dbReference type="AlphaFoldDB" id="A0A848LBP7"/>
<dbReference type="SMART" id="SM00034">
    <property type="entry name" value="CLECT"/>
    <property type="match status" value="1"/>
</dbReference>
<gene>
    <name evidence="3" type="ORF">HG543_04505</name>
</gene>
<dbReference type="CDD" id="cd00037">
    <property type="entry name" value="CLECT"/>
    <property type="match status" value="1"/>
</dbReference>
<dbReference type="InterPro" id="IPR050111">
    <property type="entry name" value="C-type_lectin/snaclec_domain"/>
</dbReference>
<feature type="signal peptide" evidence="1">
    <location>
        <begin position="1"/>
        <end position="25"/>
    </location>
</feature>
<proteinExistence type="predicted"/>
<dbReference type="Gene3D" id="2.60.120.380">
    <property type="match status" value="1"/>
</dbReference>
<dbReference type="Pfam" id="PF00059">
    <property type="entry name" value="Lectin_C"/>
    <property type="match status" value="1"/>
</dbReference>
<dbReference type="RefSeq" id="WP_169343403.1">
    <property type="nucleotide sequence ID" value="NZ_JABBJJ010000013.1"/>
</dbReference>
<sequence>MTQSSLKKSLSLMSLLALTGAPLVGCDGQSLEAGVGTESQLGTTEQAVSYGGSDYLFVTTPKTWHVARTHCQMLGYDLVTINDRNEEDFLEVQEKARGMKNVWTALNDLGSEGSFKGPQGEPASYFNWHPGEPSNANGIEHCVTDRFHYSTTIASEQWNDDNCDTPFPFICERPAESTTNRGSFPFAVQSTADATTNTANRQLSLVAGQLFTAGTCGLHGASGNKGDTYLRLFNAAGQEVASNDDAEGPCGFLSNFSIVIPATGTYTLRAGCFAHKACSGTVAYNY</sequence>
<dbReference type="InterPro" id="IPR016186">
    <property type="entry name" value="C-type_lectin-like/link_sf"/>
</dbReference>
<evidence type="ECO:0000259" key="2">
    <source>
        <dbReference type="PROSITE" id="PS50041"/>
    </source>
</evidence>
<dbReference type="InterPro" id="IPR016187">
    <property type="entry name" value="CTDL_fold"/>
</dbReference>
<feature type="domain" description="C-type lectin" evidence="2">
    <location>
        <begin position="50"/>
        <end position="172"/>
    </location>
</feature>
<evidence type="ECO:0000313" key="4">
    <source>
        <dbReference type="Proteomes" id="UP000518300"/>
    </source>
</evidence>
<keyword evidence="1" id="KW-0732">Signal</keyword>
<keyword evidence="3" id="KW-0430">Lectin</keyword>
<reference evidence="3 4" key="1">
    <citation type="submission" date="2020-04" db="EMBL/GenBank/DDBJ databases">
        <title>Draft genome of Pyxidicoccus fallax type strain.</title>
        <authorList>
            <person name="Whitworth D.E."/>
        </authorList>
    </citation>
    <scope>NUCLEOTIDE SEQUENCE [LARGE SCALE GENOMIC DNA]</scope>
    <source>
        <strain evidence="3 4">DSM 14698</strain>
    </source>
</reference>
<evidence type="ECO:0000256" key="1">
    <source>
        <dbReference type="SAM" id="SignalP"/>
    </source>
</evidence>
<dbReference type="Gene3D" id="3.10.100.10">
    <property type="entry name" value="Mannose-Binding Protein A, subunit A"/>
    <property type="match status" value="1"/>
</dbReference>
<comment type="caution">
    <text evidence="3">The sequence shown here is derived from an EMBL/GenBank/DDBJ whole genome shotgun (WGS) entry which is preliminary data.</text>
</comment>
<dbReference type="SUPFAM" id="SSF56436">
    <property type="entry name" value="C-type lectin-like"/>
    <property type="match status" value="1"/>
</dbReference>
<keyword evidence="4" id="KW-1185">Reference proteome</keyword>
<dbReference type="InterPro" id="IPR001304">
    <property type="entry name" value="C-type_lectin-like"/>
</dbReference>
<organism evidence="3 4">
    <name type="scientific">Pyxidicoccus fallax</name>
    <dbReference type="NCBI Taxonomy" id="394095"/>
    <lineage>
        <taxon>Bacteria</taxon>
        <taxon>Pseudomonadati</taxon>
        <taxon>Myxococcota</taxon>
        <taxon>Myxococcia</taxon>
        <taxon>Myxococcales</taxon>
        <taxon>Cystobacterineae</taxon>
        <taxon>Myxococcaceae</taxon>
        <taxon>Pyxidicoccus</taxon>
    </lineage>
</organism>
<accession>A0A848LBP7</accession>
<dbReference type="EMBL" id="JABBJJ010000013">
    <property type="protein sequence ID" value="NMO14123.1"/>
    <property type="molecule type" value="Genomic_DNA"/>
</dbReference>
<name>A0A848LBP7_9BACT</name>
<feature type="chain" id="PRO_5032988515" evidence="1">
    <location>
        <begin position="26"/>
        <end position="286"/>
    </location>
</feature>